<comment type="caution">
    <text evidence="2">The sequence shown here is derived from an EMBL/GenBank/DDBJ whole genome shotgun (WGS) entry which is preliminary data.</text>
</comment>
<accession>A0A2H0FKD2</accession>
<dbReference type="EMBL" id="PCUC01000064">
    <property type="protein sequence ID" value="PIQ07134.1"/>
    <property type="molecule type" value="Genomic_DNA"/>
</dbReference>
<dbReference type="Gene3D" id="3.40.1440.10">
    <property type="entry name" value="GIY-YIG endonuclease"/>
    <property type="match status" value="1"/>
</dbReference>
<evidence type="ECO:0000313" key="3">
    <source>
        <dbReference type="Proteomes" id="UP000230778"/>
    </source>
</evidence>
<name>A0A2H0FKD2_9BACT</name>
<organism evidence="2 3">
    <name type="scientific">Candidatus Nealsonbacteria bacterium CG18_big_fil_WC_8_21_14_2_50_37_10</name>
    <dbReference type="NCBI Taxonomy" id="1974717"/>
    <lineage>
        <taxon>Bacteria</taxon>
        <taxon>Candidatus Nealsoniibacteriota</taxon>
    </lineage>
</organism>
<reference evidence="2 3" key="1">
    <citation type="submission" date="2017-09" db="EMBL/GenBank/DDBJ databases">
        <title>Depth-based differentiation of microbial function through sediment-hosted aquifers and enrichment of novel symbionts in the deep terrestrial subsurface.</title>
        <authorList>
            <person name="Probst A.J."/>
            <person name="Ladd B."/>
            <person name="Jarett J.K."/>
            <person name="Geller-Mcgrath D.E."/>
            <person name="Sieber C.M."/>
            <person name="Emerson J.B."/>
            <person name="Anantharaman K."/>
            <person name="Thomas B.C."/>
            <person name="Malmstrom R."/>
            <person name="Stieglmeier M."/>
            <person name="Klingl A."/>
            <person name="Woyke T."/>
            <person name="Ryan C.M."/>
            <person name="Banfield J.F."/>
        </authorList>
    </citation>
    <scope>NUCLEOTIDE SEQUENCE [LARGE SCALE GENOMIC DNA]</scope>
    <source>
        <strain evidence="2">CG18_big_fil_WC_8_21_14_2_50_37_10</strain>
    </source>
</reference>
<dbReference type="AlphaFoldDB" id="A0A2H0FKD2"/>
<feature type="domain" description="GIY-YIG" evidence="1">
    <location>
        <begin position="1"/>
        <end position="60"/>
    </location>
</feature>
<dbReference type="SUPFAM" id="SSF82771">
    <property type="entry name" value="GIY-YIG endonuclease"/>
    <property type="match status" value="1"/>
</dbReference>
<protein>
    <submittedName>
        <fullName evidence="2">Excinuclease ABC subunit C</fullName>
    </submittedName>
</protein>
<evidence type="ECO:0000259" key="1">
    <source>
        <dbReference type="Pfam" id="PF01541"/>
    </source>
</evidence>
<dbReference type="Pfam" id="PF01541">
    <property type="entry name" value="GIY-YIG"/>
    <property type="match status" value="1"/>
</dbReference>
<evidence type="ECO:0000313" key="2">
    <source>
        <dbReference type="EMBL" id="PIQ07134.1"/>
    </source>
</evidence>
<dbReference type="InterPro" id="IPR035901">
    <property type="entry name" value="GIY-YIG_endonuc_sf"/>
</dbReference>
<gene>
    <name evidence="2" type="ORF">COW72_01215</name>
</gene>
<sequence length="79" mass="9723">MFYVYFLKKPKFKYIYIGFTGDLQRRMKQHKQDKPDYKLIYYEAYFSKKDARERERQLKKYGSSLGHLKKRLSDGLTKI</sequence>
<dbReference type="InterPro" id="IPR000305">
    <property type="entry name" value="GIY-YIG_endonuc"/>
</dbReference>
<proteinExistence type="predicted"/>
<dbReference type="Proteomes" id="UP000230778">
    <property type="component" value="Unassembled WGS sequence"/>
</dbReference>